<dbReference type="Proteomes" id="UP000821865">
    <property type="component" value="Chromosome 2"/>
</dbReference>
<evidence type="ECO:0000313" key="2">
    <source>
        <dbReference type="Proteomes" id="UP000821865"/>
    </source>
</evidence>
<protein>
    <submittedName>
        <fullName evidence="1">Uncharacterized protein</fullName>
    </submittedName>
</protein>
<gene>
    <name evidence="1" type="ORF">HPB49_025439</name>
</gene>
<evidence type="ECO:0000313" key="1">
    <source>
        <dbReference type="EMBL" id="KAH7967533.1"/>
    </source>
</evidence>
<proteinExistence type="predicted"/>
<reference evidence="1" key="1">
    <citation type="submission" date="2020-05" db="EMBL/GenBank/DDBJ databases">
        <title>Large-scale comparative analyses of tick genomes elucidate their genetic diversity and vector capacities.</title>
        <authorList>
            <person name="Jia N."/>
            <person name="Wang J."/>
            <person name="Shi W."/>
            <person name="Du L."/>
            <person name="Sun Y."/>
            <person name="Zhan W."/>
            <person name="Jiang J."/>
            <person name="Wang Q."/>
            <person name="Zhang B."/>
            <person name="Ji P."/>
            <person name="Sakyi L.B."/>
            <person name="Cui X."/>
            <person name="Yuan T."/>
            <person name="Jiang B."/>
            <person name="Yang W."/>
            <person name="Lam T.T.-Y."/>
            <person name="Chang Q."/>
            <person name="Ding S."/>
            <person name="Wang X."/>
            <person name="Zhu J."/>
            <person name="Ruan X."/>
            <person name="Zhao L."/>
            <person name="Wei J."/>
            <person name="Que T."/>
            <person name="Du C."/>
            <person name="Cheng J."/>
            <person name="Dai P."/>
            <person name="Han X."/>
            <person name="Huang E."/>
            <person name="Gao Y."/>
            <person name="Liu J."/>
            <person name="Shao H."/>
            <person name="Ye R."/>
            <person name="Li L."/>
            <person name="Wei W."/>
            <person name="Wang X."/>
            <person name="Wang C."/>
            <person name="Yang T."/>
            <person name="Huo Q."/>
            <person name="Li W."/>
            <person name="Guo W."/>
            <person name="Chen H."/>
            <person name="Zhou L."/>
            <person name="Ni X."/>
            <person name="Tian J."/>
            <person name="Zhou Y."/>
            <person name="Sheng Y."/>
            <person name="Liu T."/>
            <person name="Pan Y."/>
            <person name="Xia L."/>
            <person name="Li J."/>
            <person name="Zhao F."/>
            <person name="Cao W."/>
        </authorList>
    </citation>
    <scope>NUCLEOTIDE SEQUENCE</scope>
    <source>
        <strain evidence="1">Dsil-2018</strain>
    </source>
</reference>
<dbReference type="EMBL" id="CM023471">
    <property type="protein sequence ID" value="KAH7967533.1"/>
    <property type="molecule type" value="Genomic_DNA"/>
</dbReference>
<accession>A0ACB8DHS1</accession>
<organism evidence="1 2">
    <name type="scientific">Dermacentor silvarum</name>
    <name type="common">Tick</name>
    <dbReference type="NCBI Taxonomy" id="543639"/>
    <lineage>
        <taxon>Eukaryota</taxon>
        <taxon>Metazoa</taxon>
        <taxon>Ecdysozoa</taxon>
        <taxon>Arthropoda</taxon>
        <taxon>Chelicerata</taxon>
        <taxon>Arachnida</taxon>
        <taxon>Acari</taxon>
        <taxon>Parasitiformes</taxon>
        <taxon>Ixodida</taxon>
        <taxon>Ixodoidea</taxon>
        <taxon>Ixodidae</taxon>
        <taxon>Rhipicephalinae</taxon>
        <taxon>Dermacentor</taxon>
    </lineage>
</organism>
<keyword evidence="2" id="KW-1185">Reference proteome</keyword>
<name>A0ACB8DHS1_DERSI</name>
<comment type="caution">
    <text evidence="1">The sequence shown here is derived from an EMBL/GenBank/DDBJ whole genome shotgun (WGS) entry which is preliminary data.</text>
</comment>
<sequence>MEDDWDPLSPNGKPAKRRRFFAPASVAAPPAPRHTAPTRPHQARSSPFVNATPRVTSDEIEANIRDEMSRLQRRRQLFVQQGPPDDSPAVLCTLPPQGARPDQPVFTFRQVGLIVERMVSERERQLCEIYDDVLSAKLAEQYDAFVKFTHDQVQRRFEEVTPSYLS</sequence>